<dbReference type="InterPro" id="IPR015793">
    <property type="entry name" value="Pyrv_Knase_brl"/>
</dbReference>
<feature type="domain" description="Pyruvate kinase C-terminal" evidence="18">
    <location>
        <begin position="359"/>
        <end position="471"/>
    </location>
</feature>
<dbReference type="SUPFAM" id="SSF50800">
    <property type="entry name" value="PK beta-barrel domain-like"/>
    <property type="match status" value="1"/>
</dbReference>
<dbReference type="NCBIfam" id="TIGR01064">
    <property type="entry name" value="pyruv_kin"/>
    <property type="match status" value="1"/>
</dbReference>
<evidence type="ECO:0000256" key="9">
    <source>
        <dbReference type="ARBA" id="ARBA00022741"/>
    </source>
</evidence>
<dbReference type="Pfam" id="PF00224">
    <property type="entry name" value="PK"/>
    <property type="match status" value="1"/>
</dbReference>
<dbReference type="GO" id="GO:0030955">
    <property type="term" value="F:potassium ion binding"/>
    <property type="evidence" value="ECO:0007669"/>
    <property type="project" value="UniProtKB-UniRule"/>
</dbReference>
<evidence type="ECO:0000256" key="4">
    <source>
        <dbReference type="ARBA" id="ARBA00008663"/>
    </source>
</evidence>
<keyword evidence="8" id="KW-0479">Metal-binding</keyword>
<dbReference type="InterPro" id="IPR011037">
    <property type="entry name" value="Pyrv_Knase-like_insert_dom_sf"/>
</dbReference>
<dbReference type="RefSeq" id="WP_183731466.1">
    <property type="nucleotide sequence ID" value="NZ_JACHID010000006.1"/>
</dbReference>
<evidence type="ECO:0000259" key="17">
    <source>
        <dbReference type="Pfam" id="PF00224"/>
    </source>
</evidence>
<evidence type="ECO:0000256" key="5">
    <source>
        <dbReference type="ARBA" id="ARBA00012142"/>
    </source>
</evidence>
<dbReference type="FunFam" id="2.40.33.10:FF:000001">
    <property type="entry name" value="Pyruvate kinase"/>
    <property type="match status" value="1"/>
</dbReference>
<sequence length="474" mass="52138">MRKTKIVATIGPASNSRENIANLIRAGLNVARLNFSHGTHDDHREVIRNVREVSRELGVPVAILQDLQGPKMRTGKLVDGQPVELKAGQRFFITTDTITGSAEKVSTTYTPLPRDVSKGDRILLCDGLIELQVVSVEGEEVETEVINGGTLGENKGINLPGVNVSTPAITEKDYEDLCFGLENEVDFIALSFVRSRVDVEELKTIIAGKGKNTPVIAKIEKPEAVKHFNQILDIADGIMVARGDLGVELPPEQVPLIQKKLIHQANERAIPVITATQMLESMINNPRPTRAEASDVANAILDGSDAIMLSGETASGQYPVEAVRMMARIASEVEGGMAEDHFQHIEQMCFANVDAVPHAIGGAIEAIVNRLPIKAVWVYTQRGGTARLVSRHRPRIPVLAFTPFEYLYRRLSLLWGIQPVLIEPVQSIEDLMDRAHKISEYRGVVKHGDKVILTSSYPFEHHGESNFLQILTVE</sequence>
<keyword evidence="11" id="KW-0067">ATP-binding</keyword>
<dbReference type="Gene3D" id="2.40.33.10">
    <property type="entry name" value="PK beta-barrel domain-like"/>
    <property type="match status" value="1"/>
</dbReference>
<dbReference type="Gene3D" id="3.40.1380.20">
    <property type="entry name" value="Pyruvate kinase, C-terminal domain"/>
    <property type="match status" value="1"/>
</dbReference>
<dbReference type="InterPro" id="IPR040442">
    <property type="entry name" value="Pyrv_kinase-like_dom_sf"/>
</dbReference>
<dbReference type="AlphaFoldDB" id="A0A7W7Y4R3"/>
<protein>
    <recommendedName>
        <fullName evidence="6 15">Pyruvate kinase</fullName>
        <ecNumber evidence="5 15">2.7.1.40</ecNumber>
    </recommendedName>
</protein>
<dbReference type="InterPro" id="IPR015813">
    <property type="entry name" value="Pyrv/PenolPyrv_kinase-like_dom"/>
</dbReference>
<dbReference type="GO" id="GO:0005524">
    <property type="term" value="F:ATP binding"/>
    <property type="evidence" value="ECO:0007669"/>
    <property type="project" value="UniProtKB-KW"/>
</dbReference>
<dbReference type="SUPFAM" id="SSF51621">
    <property type="entry name" value="Phosphoenolpyruvate/pyruvate domain"/>
    <property type="match status" value="1"/>
</dbReference>
<comment type="cofactor">
    <cofactor evidence="1">
        <name>Mg(2+)</name>
        <dbReference type="ChEBI" id="CHEBI:18420"/>
    </cofactor>
</comment>
<evidence type="ECO:0000256" key="1">
    <source>
        <dbReference type="ARBA" id="ARBA00001946"/>
    </source>
</evidence>
<feature type="domain" description="Pyruvate kinase barrel" evidence="17">
    <location>
        <begin position="1"/>
        <end position="323"/>
    </location>
</feature>
<dbReference type="InterPro" id="IPR015795">
    <property type="entry name" value="Pyrv_Knase_C"/>
</dbReference>
<evidence type="ECO:0000313" key="19">
    <source>
        <dbReference type="EMBL" id="MBB5021909.1"/>
    </source>
</evidence>
<dbReference type="FunFam" id="3.20.20.60:FF:000025">
    <property type="entry name" value="Pyruvate kinase"/>
    <property type="match status" value="1"/>
</dbReference>
<evidence type="ECO:0000256" key="3">
    <source>
        <dbReference type="ARBA" id="ARBA00004997"/>
    </source>
</evidence>
<dbReference type="SUPFAM" id="SSF52935">
    <property type="entry name" value="PK C-terminal domain-like"/>
    <property type="match status" value="1"/>
</dbReference>
<dbReference type="Proteomes" id="UP000528322">
    <property type="component" value="Unassembled WGS sequence"/>
</dbReference>
<comment type="pathway">
    <text evidence="3 16">Carbohydrate degradation; glycolysis; pyruvate from D-glyceraldehyde 3-phosphate: step 5/5.</text>
</comment>
<dbReference type="EC" id="2.7.1.40" evidence="5 15"/>
<accession>A0A7W7Y4R3</accession>
<evidence type="ECO:0000256" key="14">
    <source>
        <dbReference type="ARBA" id="ARBA00023317"/>
    </source>
</evidence>
<evidence type="ECO:0000256" key="16">
    <source>
        <dbReference type="RuleBase" id="RU000504"/>
    </source>
</evidence>
<keyword evidence="14 19" id="KW-0670">Pyruvate</keyword>
<evidence type="ECO:0000256" key="2">
    <source>
        <dbReference type="ARBA" id="ARBA00001958"/>
    </source>
</evidence>
<dbReference type="NCBIfam" id="NF004491">
    <property type="entry name" value="PRK05826.1"/>
    <property type="match status" value="1"/>
</dbReference>
<proteinExistence type="inferred from homology"/>
<dbReference type="Pfam" id="PF02887">
    <property type="entry name" value="PK_C"/>
    <property type="match status" value="1"/>
</dbReference>
<comment type="similarity">
    <text evidence="4 16">Belongs to the pyruvate kinase family.</text>
</comment>
<gene>
    <name evidence="19" type="ORF">HNR37_001223</name>
</gene>
<dbReference type="UniPathway" id="UPA00109">
    <property type="reaction ID" value="UER00188"/>
</dbReference>
<dbReference type="GO" id="GO:0000287">
    <property type="term" value="F:magnesium ion binding"/>
    <property type="evidence" value="ECO:0007669"/>
    <property type="project" value="UniProtKB-UniRule"/>
</dbReference>
<keyword evidence="13 16" id="KW-0324">Glycolysis</keyword>
<keyword evidence="7 16" id="KW-0808">Transferase</keyword>
<organism evidence="19 20">
    <name type="scientific">Desulfurispira natronophila</name>
    <dbReference type="NCBI Taxonomy" id="682562"/>
    <lineage>
        <taxon>Bacteria</taxon>
        <taxon>Pseudomonadati</taxon>
        <taxon>Chrysiogenota</taxon>
        <taxon>Chrysiogenia</taxon>
        <taxon>Chrysiogenales</taxon>
        <taxon>Chrysiogenaceae</taxon>
        <taxon>Desulfurispira</taxon>
    </lineage>
</organism>
<keyword evidence="20" id="KW-1185">Reference proteome</keyword>
<dbReference type="GO" id="GO:0004743">
    <property type="term" value="F:pyruvate kinase activity"/>
    <property type="evidence" value="ECO:0007669"/>
    <property type="project" value="UniProtKB-UniRule"/>
</dbReference>
<name>A0A7W7Y4R3_9BACT</name>
<dbReference type="InterPro" id="IPR001697">
    <property type="entry name" value="Pyr_Knase"/>
</dbReference>
<comment type="cofactor">
    <cofactor evidence="2">
        <name>K(+)</name>
        <dbReference type="ChEBI" id="CHEBI:29103"/>
    </cofactor>
</comment>
<dbReference type="GO" id="GO:0016301">
    <property type="term" value="F:kinase activity"/>
    <property type="evidence" value="ECO:0007669"/>
    <property type="project" value="UniProtKB-KW"/>
</dbReference>
<dbReference type="InterPro" id="IPR036918">
    <property type="entry name" value="Pyrv_Knase_C_sf"/>
</dbReference>
<dbReference type="PRINTS" id="PR01050">
    <property type="entry name" value="PYRUVTKNASE"/>
</dbReference>
<dbReference type="Gene3D" id="3.20.20.60">
    <property type="entry name" value="Phosphoenolpyruvate-binding domains"/>
    <property type="match status" value="1"/>
</dbReference>
<dbReference type="NCBIfam" id="NF004978">
    <property type="entry name" value="PRK06354.1"/>
    <property type="match status" value="1"/>
</dbReference>
<keyword evidence="12 16" id="KW-0460">Magnesium</keyword>
<reference evidence="19 20" key="1">
    <citation type="submission" date="2020-08" db="EMBL/GenBank/DDBJ databases">
        <title>Genomic Encyclopedia of Type Strains, Phase IV (KMG-IV): sequencing the most valuable type-strain genomes for metagenomic binning, comparative biology and taxonomic classification.</title>
        <authorList>
            <person name="Goeker M."/>
        </authorList>
    </citation>
    <scope>NUCLEOTIDE SEQUENCE [LARGE SCALE GENOMIC DNA]</scope>
    <source>
        <strain evidence="19 20">DSM 22071</strain>
    </source>
</reference>
<evidence type="ECO:0000256" key="13">
    <source>
        <dbReference type="ARBA" id="ARBA00023152"/>
    </source>
</evidence>
<evidence type="ECO:0000256" key="15">
    <source>
        <dbReference type="NCBIfam" id="TIGR01064"/>
    </source>
</evidence>
<comment type="catalytic activity">
    <reaction evidence="16">
        <text>pyruvate + ATP = phosphoenolpyruvate + ADP + H(+)</text>
        <dbReference type="Rhea" id="RHEA:18157"/>
        <dbReference type="ChEBI" id="CHEBI:15361"/>
        <dbReference type="ChEBI" id="CHEBI:15378"/>
        <dbReference type="ChEBI" id="CHEBI:30616"/>
        <dbReference type="ChEBI" id="CHEBI:58702"/>
        <dbReference type="ChEBI" id="CHEBI:456216"/>
        <dbReference type="EC" id="2.7.1.40"/>
    </reaction>
</comment>
<dbReference type="PANTHER" id="PTHR11817">
    <property type="entry name" value="PYRUVATE KINASE"/>
    <property type="match status" value="1"/>
</dbReference>
<keyword evidence="9" id="KW-0547">Nucleotide-binding</keyword>
<comment type="caution">
    <text evidence="19">The sequence shown here is derived from an EMBL/GenBank/DDBJ whole genome shotgun (WGS) entry which is preliminary data.</text>
</comment>
<evidence type="ECO:0000313" key="20">
    <source>
        <dbReference type="Proteomes" id="UP000528322"/>
    </source>
</evidence>
<evidence type="ECO:0000256" key="7">
    <source>
        <dbReference type="ARBA" id="ARBA00022679"/>
    </source>
</evidence>
<dbReference type="EMBL" id="JACHID010000006">
    <property type="protein sequence ID" value="MBB5021909.1"/>
    <property type="molecule type" value="Genomic_DNA"/>
</dbReference>
<evidence type="ECO:0000256" key="12">
    <source>
        <dbReference type="ARBA" id="ARBA00022842"/>
    </source>
</evidence>
<evidence type="ECO:0000256" key="10">
    <source>
        <dbReference type="ARBA" id="ARBA00022777"/>
    </source>
</evidence>
<evidence type="ECO:0000256" key="6">
    <source>
        <dbReference type="ARBA" id="ARBA00018587"/>
    </source>
</evidence>
<evidence type="ECO:0000256" key="11">
    <source>
        <dbReference type="ARBA" id="ARBA00022840"/>
    </source>
</evidence>
<dbReference type="InterPro" id="IPR015806">
    <property type="entry name" value="Pyrv_Knase_insert_dom_sf"/>
</dbReference>
<evidence type="ECO:0000259" key="18">
    <source>
        <dbReference type="Pfam" id="PF02887"/>
    </source>
</evidence>
<evidence type="ECO:0000256" key="8">
    <source>
        <dbReference type="ARBA" id="ARBA00022723"/>
    </source>
</evidence>
<keyword evidence="10 16" id="KW-0418">Kinase</keyword>